<dbReference type="InterPro" id="IPR006685">
    <property type="entry name" value="MscS_channel_2nd"/>
</dbReference>
<organism evidence="10 11">
    <name type="scientific">Halogeometricum luteum</name>
    <dbReference type="NCBI Taxonomy" id="2950537"/>
    <lineage>
        <taxon>Archaea</taxon>
        <taxon>Methanobacteriati</taxon>
        <taxon>Methanobacteriota</taxon>
        <taxon>Stenosarchaea group</taxon>
        <taxon>Halobacteria</taxon>
        <taxon>Halobacteriales</taxon>
        <taxon>Haloferacaceae</taxon>
        <taxon>Halogeometricum</taxon>
    </lineage>
</organism>
<feature type="transmembrane region" description="Helical" evidence="7">
    <location>
        <begin position="23"/>
        <end position="44"/>
    </location>
</feature>
<evidence type="ECO:0000256" key="4">
    <source>
        <dbReference type="ARBA" id="ARBA00022692"/>
    </source>
</evidence>
<feature type="transmembrane region" description="Helical" evidence="7">
    <location>
        <begin position="65"/>
        <end position="86"/>
    </location>
</feature>
<keyword evidence="4 7" id="KW-0812">Transmembrane</keyword>
<proteinExistence type="inferred from homology"/>
<dbReference type="Pfam" id="PF00924">
    <property type="entry name" value="MS_channel_2nd"/>
    <property type="match status" value="1"/>
</dbReference>
<name>A0ABU2G6M8_9EURY</name>
<dbReference type="Gene3D" id="3.30.70.100">
    <property type="match status" value="1"/>
</dbReference>
<dbReference type="RefSeq" id="WP_310930452.1">
    <property type="nucleotide sequence ID" value="NZ_JAMQOQ010000006.1"/>
</dbReference>
<sequence>MFAAPFDQLAPFASELDPAVRRAAAAVVAFLVVSLVGRFLAVPAAVRVVRRRNRENPTVQEAADLYLRIAVFAVAVVAAVLAAGYGRVLTRSALVVAAATLVIGVAGQEVVGNLVSGMFLVTDPNFNVDDYIAWNEREGTVEAIGFRTTRVRTVDHREVTVPNTELAANAVDRPYSRSRVREEVRLPFDYGVDIDRVDASLAPALTAIDDVREDPEPSATVEEFDASAVWVSVVYWVANPMETDVATVNSEAKGRIHAVCEEEGFSLGPPAYQHLSGGVSVDDPSE</sequence>
<dbReference type="InterPro" id="IPR010920">
    <property type="entry name" value="LSM_dom_sf"/>
</dbReference>
<evidence type="ECO:0000256" key="3">
    <source>
        <dbReference type="ARBA" id="ARBA00022475"/>
    </source>
</evidence>
<keyword evidence="5 7" id="KW-1133">Transmembrane helix</keyword>
<dbReference type="SUPFAM" id="SSF50182">
    <property type="entry name" value="Sm-like ribonucleoproteins"/>
    <property type="match status" value="1"/>
</dbReference>
<evidence type="ECO:0000256" key="1">
    <source>
        <dbReference type="ARBA" id="ARBA00004651"/>
    </source>
</evidence>
<dbReference type="Gene3D" id="1.10.287.1260">
    <property type="match status" value="1"/>
</dbReference>
<feature type="transmembrane region" description="Helical" evidence="7">
    <location>
        <begin position="92"/>
        <end position="111"/>
    </location>
</feature>
<protein>
    <submittedName>
        <fullName evidence="10">Mechanosensitive ion channel family protein</fullName>
    </submittedName>
</protein>
<dbReference type="Pfam" id="PF21082">
    <property type="entry name" value="MS_channel_3rd"/>
    <property type="match status" value="1"/>
</dbReference>
<dbReference type="InterPro" id="IPR049278">
    <property type="entry name" value="MS_channel_C"/>
</dbReference>
<evidence type="ECO:0000256" key="5">
    <source>
        <dbReference type="ARBA" id="ARBA00022989"/>
    </source>
</evidence>
<reference evidence="10 11" key="1">
    <citation type="submission" date="2022-06" db="EMBL/GenBank/DDBJ databases">
        <title>Halogeometricum sp. a new haloarchaeum isolate from saline soil.</title>
        <authorList>
            <person name="Strakova D."/>
            <person name="Galisteo C."/>
            <person name="Sanchez-Porro C."/>
            <person name="Ventosa A."/>
        </authorList>
    </citation>
    <scope>NUCLEOTIDE SEQUENCE [LARGE SCALE GENOMIC DNA]</scope>
    <source>
        <strain evidence="11">S3BR25-2</strain>
    </source>
</reference>
<evidence type="ECO:0000256" key="2">
    <source>
        <dbReference type="ARBA" id="ARBA00008017"/>
    </source>
</evidence>
<evidence type="ECO:0000256" key="7">
    <source>
        <dbReference type="SAM" id="Phobius"/>
    </source>
</evidence>
<evidence type="ECO:0000313" key="10">
    <source>
        <dbReference type="EMBL" id="MDS0296442.1"/>
    </source>
</evidence>
<keyword evidence="3" id="KW-1003">Cell membrane</keyword>
<dbReference type="InterPro" id="IPR045275">
    <property type="entry name" value="MscS_archaea/bacteria_type"/>
</dbReference>
<dbReference type="PANTHER" id="PTHR30221">
    <property type="entry name" value="SMALL-CONDUCTANCE MECHANOSENSITIVE CHANNEL"/>
    <property type="match status" value="1"/>
</dbReference>
<dbReference type="Gene3D" id="2.30.30.60">
    <property type="match status" value="1"/>
</dbReference>
<evidence type="ECO:0000256" key="6">
    <source>
        <dbReference type="ARBA" id="ARBA00023136"/>
    </source>
</evidence>
<evidence type="ECO:0000259" key="8">
    <source>
        <dbReference type="Pfam" id="PF00924"/>
    </source>
</evidence>
<dbReference type="Proteomes" id="UP001254813">
    <property type="component" value="Unassembled WGS sequence"/>
</dbReference>
<feature type="domain" description="Mechanosensitive ion channel MscS" evidence="8">
    <location>
        <begin position="110"/>
        <end position="171"/>
    </location>
</feature>
<accession>A0ABU2G6M8</accession>
<keyword evidence="6 7" id="KW-0472">Membrane</keyword>
<comment type="subcellular location">
    <subcellularLocation>
        <location evidence="1">Cell membrane</location>
        <topology evidence="1">Multi-pass membrane protein</topology>
    </subcellularLocation>
</comment>
<dbReference type="InterPro" id="IPR023408">
    <property type="entry name" value="MscS_beta-dom_sf"/>
</dbReference>
<feature type="domain" description="Mechanosensitive ion channel MscS C-terminal" evidence="9">
    <location>
        <begin position="184"/>
        <end position="265"/>
    </location>
</feature>
<comment type="similarity">
    <text evidence="2">Belongs to the MscS (TC 1.A.23) family.</text>
</comment>
<dbReference type="InterPro" id="IPR011066">
    <property type="entry name" value="MscS_channel_C_sf"/>
</dbReference>
<dbReference type="PANTHER" id="PTHR30221:SF1">
    <property type="entry name" value="SMALL-CONDUCTANCE MECHANOSENSITIVE CHANNEL"/>
    <property type="match status" value="1"/>
</dbReference>
<keyword evidence="11" id="KW-1185">Reference proteome</keyword>
<evidence type="ECO:0000313" key="11">
    <source>
        <dbReference type="Proteomes" id="UP001254813"/>
    </source>
</evidence>
<dbReference type="SUPFAM" id="SSF82689">
    <property type="entry name" value="Mechanosensitive channel protein MscS (YggB), C-terminal domain"/>
    <property type="match status" value="1"/>
</dbReference>
<evidence type="ECO:0000259" key="9">
    <source>
        <dbReference type="Pfam" id="PF21082"/>
    </source>
</evidence>
<gene>
    <name evidence="10" type="ORF">NDI79_19905</name>
</gene>
<dbReference type="EMBL" id="JAMQOQ010000006">
    <property type="protein sequence ID" value="MDS0296442.1"/>
    <property type="molecule type" value="Genomic_DNA"/>
</dbReference>
<comment type="caution">
    <text evidence="10">The sequence shown here is derived from an EMBL/GenBank/DDBJ whole genome shotgun (WGS) entry which is preliminary data.</text>
</comment>